<dbReference type="Gene3D" id="1.20.5.5270">
    <property type="match status" value="1"/>
</dbReference>
<dbReference type="GO" id="GO:0004176">
    <property type="term" value="F:ATP-dependent peptidase activity"/>
    <property type="evidence" value="ECO:0007669"/>
    <property type="project" value="UniProtKB-UniRule"/>
</dbReference>
<dbReference type="Gene3D" id="3.40.50.300">
    <property type="entry name" value="P-loop containing nucleotide triphosphate hydrolases"/>
    <property type="match status" value="1"/>
</dbReference>
<dbReference type="Pfam" id="PF22667">
    <property type="entry name" value="Lon_lid"/>
    <property type="match status" value="1"/>
</dbReference>
<evidence type="ECO:0000256" key="15">
    <source>
        <dbReference type="PROSITE-ProRule" id="PRU01122"/>
    </source>
</evidence>
<dbReference type="GO" id="GO:0004252">
    <property type="term" value="F:serine-type endopeptidase activity"/>
    <property type="evidence" value="ECO:0007669"/>
    <property type="project" value="UniProtKB-UniRule"/>
</dbReference>
<evidence type="ECO:0000256" key="4">
    <source>
        <dbReference type="ARBA" id="ARBA00022825"/>
    </source>
</evidence>
<evidence type="ECO:0000256" key="16">
    <source>
        <dbReference type="RuleBase" id="RU000591"/>
    </source>
</evidence>
<dbReference type="Gene3D" id="1.10.8.60">
    <property type="match status" value="1"/>
</dbReference>
<dbReference type="AlphaFoldDB" id="A0A975ILR0"/>
<dbReference type="InterPro" id="IPR003111">
    <property type="entry name" value="Lon_prtase_N"/>
</dbReference>
<gene>
    <name evidence="19" type="primary">lon</name>
    <name evidence="19" type="ORF">LFWB_1070</name>
</gene>
<keyword evidence="5 12" id="KW-0067">ATP-binding</keyword>
<dbReference type="FunFam" id="3.40.50.300:FF:000021">
    <property type="entry name" value="Lon protease homolog"/>
    <property type="match status" value="1"/>
</dbReference>
<keyword evidence="3 12" id="KW-0378">Hydrolase</keyword>
<dbReference type="EMBL" id="CP054393">
    <property type="protein sequence ID" value="QTX02677.1"/>
    <property type="molecule type" value="Genomic_DNA"/>
</dbReference>
<dbReference type="PROSITE" id="PS01046">
    <property type="entry name" value="LON_SER"/>
    <property type="match status" value="1"/>
</dbReference>
<evidence type="ECO:0000256" key="7">
    <source>
        <dbReference type="ARBA" id="ARBA00026070"/>
    </source>
</evidence>
<protein>
    <recommendedName>
        <fullName evidence="11 12">Lon protease</fullName>
        <ecNumber evidence="10 12">3.4.21.53</ecNumber>
    </recommendedName>
</protein>
<organism evidence="19 20">
    <name type="scientific">Loofah witches'-broom phytoplasma</name>
    <dbReference type="NCBI Taxonomy" id="35773"/>
    <lineage>
        <taxon>Bacteria</taxon>
        <taxon>Bacillati</taxon>
        <taxon>Mycoplasmatota</taxon>
        <taxon>Mollicutes</taxon>
        <taxon>Acholeplasmatales</taxon>
        <taxon>Acholeplasmataceae</taxon>
        <taxon>Candidatus Phytoplasma</taxon>
        <taxon>16SrVIII (Loofah witches'-broom group)</taxon>
    </lineage>
</organism>
<evidence type="ECO:0000259" key="18">
    <source>
        <dbReference type="PROSITE" id="PS51787"/>
    </source>
</evidence>
<keyword evidence="2 12" id="KW-0547">Nucleotide-binding</keyword>
<feature type="active site" evidence="13 15">
    <location>
        <position position="731"/>
    </location>
</feature>
<evidence type="ECO:0000256" key="14">
    <source>
        <dbReference type="PIRSR" id="PIRSR001174-2"/>
    </source>
</evidence>
<dbReference type="GO" id="GO:0005524">
    <property type="term" value="F:ATP binding"/>
    <property type="evidence" value="ECO:0007669"/>
    <property type="project" value="UniProtKB-KW"/>
</dbReference>
<keyword evidence="12" id="KW-0963">Cytoplasm</keyword>
<dbReference type="InterPro" id="IPR046336">
    <property type="entry name" value="Lon_prtase_N_sf"/>
</dbReference>
<dbReference type="GO" id="GO:0006508">
    <property type="term" value="P:proteolysis"/>
    <property type="evidence" value="ECO:0007669"/>
    <property type="project" value="UniProtKB-KW"/>
</dbReference>
<dbReference type="GO" id="GO:0016887">
    <property type="term" value="F:ATP hydrolysis activity"/>
    <property type="evidence" value="ECO:0007669"/>
    <property type="project" value="InterPro"/>
</dbReference>
<dbReference type="EC" id="3.4.21.53" evidence="10 12"/>
<dbReference type="RefSeq" id="WP_210954753.1">
    <property type="nucleotide sequence ID" value="NZ_CP054393.1"/>
</dbReference>
<accession>A0A975ILR0</accession>
<dbReference type="Gene3D" id="3.30.230.10">
    <property type="match status" value="1"/>
</dbReference>
<keyword evidence="20" id="KW-1185">Reference proteome</keyword>
<dbReference type="PIRSF" id="PIRSF001174">
    <property type="entry name" value="Lon_proteas"/>
    <property type="match status" value="1"/>
</dbReference>
<evidence type="ECO:0000256" key="11">
    <source>
        <dbReference type="ARBA" id="ARBA00071934"/>
    </source>
</evidence>
<comment type="similarity">
    <text evidence="12 15 16">Belongs to the peptidase S16 family.</text>
</comment>
<keyword evidence="6" id="KW-0346">Stress response</keyword>
<dbReference type="SUPFAM" id="SSF54211">
    <property type="entry name" value="Ribosomal protein S5 domain 2-like"/>
    <property type="match status" value="1"/>
</dbReference>
<sequence length="782" mass="88178">MNKNKKDIEAEIISSELPAIVVRDIVPIPFNDISLEIGRDFSVNVLKLSADNKNPYIIILLQKNVLKEVPKISDIEKYGVLAEILTSVKVNNGNFYKIKCRIIKRIKIEKITKNKDLYIANYKDVPTTYVDLKEEKLLIKMIMEKIAINISQILLISESTFLEQIKNGITTEKAADLIAFALQIDEKYKYKYLKESSLNKRLLYILQDIEMKLGFLDLENKINNEVKRSIDENQKEFYLREKMRAIQNELGDKAKKDEEIEELRNQINISKMPNKIKDKTLKELNRYSSISSTVADSFVIRNYLDFVISLPWGKFSKDVDDLNVIQSILEKNHYGLKKAKERIIEYAAVKIMTQKNPQTIICLVGPPGVGKTTLAISIAEALKRKFTKQSLGGLQDESEIKGHKKTYVGAMPGRILSGIKDVGVANPVFLLDEIDKLVNNIQHDPGSALLEVLDPKQNANFVDFYLSESFDLSKVLFIATANDLSNISEPLRDRLEVIELNSYTEQDKLIIAQEHLLPKQLEEHGITSEQFVIEKETILYLIRHYTKEAGVRNLNKVIASLVRKTVKEILMNKITKITINNYNVEKFLGKVIYQHLLANTKDQIGVVNGLAYTSFGGDILPVEVAYYKGTGKLVLTGNLGKVLEESAITSFSFLKSNAEKLGIEYSFFDNNDFHVHFVEGVVPKDGPSAGVTIATCIFSAITKKFVKKNIGMTGEITLTGSIIPIGGLKEKAIAAERSGLNMIFIPKDNLKDLDEIPEEVRQKIEIVAVETANDVFVKACSS</sequence>
<dbReference type="InterPro" id="IPR003959">
    <property type="entry name" value="ATPase_AAA_core"/>
</dbReference>
<dbReference type="Pfam" id="PF00004">
    <property type="entry name" value="AAA"/>
    <property type="match status" value="1"/>
</dbReference>
<dbReference type="CDD" id="cd19500">
    <property type="entry name" value="RecA-like_Lon"/>
    <property type="match status" value="1"/>
</dbReference>
<dbReference type="InterPro" id="IPR008268">
    <property type="entry name" value="Peptidase_S16_AS"/>
</dbReference>
<comment type="subunit">
    <text evidence="7 12">Homohexamer. Organized in a ring with a central cavity.</text>
</comment>
<dbReference type="GO" id="GO:0030163">
    <property type="term" value="P:protein catabolic process"/>
    <property type="evidence" value="ECO:0007669"/>
    <property type="project" value="InterPro"/>
</dbReference>
<evidence type="ECO:0000256" key="6">
    <source>
        <dbReference type="ARBA" id="ARBA00023016"/>
    </source>
</evidence>
<dbReference type="InterPro" id="IPR027065">
    <property type="entry name" value="Lon_Prtase"/>
</dbReference>
<keyword evidence="4 12" id="KW-0720">Serine protease</keyword>
<dbReference type="Pfam" id="PF02190">
    <property type="entry name" value="LON_substr_bdg"/>
    <property type="match status" value="1"/>
</dbReference>
<dbReference type="KEGG" id="pluf:LFWB_1070"/>
<dbReference type="Pfam" id="PF05362">
    <property type="entry name" value="Lon_C"/>
    <property type="match status" value="1"/>
</dbReference>
<comment type="function">
    <text evidence="9">ATP-dependent serine protease that mediates the selective degradation of mutant and abnormal proteins as well as certain short-lived regulatory proteins. Required for cellular homeostasis and for survival from DNA damage and developmental changes induced by stress. Degrades polypeptides processively to yield small peptide fragments that are 5 to 10 amino acids long. Binds to DNA in a double-stranded, site-specific manner.</text>
</comment>
<feature type="active site" evidence="13 15">
    <location>
        <position position="688"/>
    </location>
</feature>
<evidence type="ECO:0000256" key="8">
    <source>
        <dbReference type="ARBA" id="ARBA00050665"/>
    </source>
</evidence>
<dbReference type="InterPro" id="IPR027417">
    <property type="entry name" value="P-loop_NTPase"/>
</dbReference>
<feature type="binding site" evidence="14">
    <location>
        <begin position="365"/>
        <end position="372"/>
    </location>
    <ligand>
        <name>ATP</name>
        <dbReference type="ChEBI" id="CHEBI:30616"/>
    </ligand>
</feature>
<dbReference type="Gene3D" id="2.30.130.40">
    <property type="entry name" value="LON domain-like"/>
    <property type="match status" value="1"/>
</dbReference>
<evidence type="ECO:0000313" key="19">
    <source>
        <dbReference type="EMBL" id="QTX02677.1"/>
    </source>
</evidence>
<dbReference type="InterPro" id="IPR015947">
    <property type="entry name" value="PUA-like_sf"/>
</dbReference>
<proteinExistence type="inferred from homology"/>
<feature type="domain" description="Lon N-terminal" evidence="18">
    <location>
        <begin position="17"/>
        <end position="213"/>
    </location>
</feature>
<comment type="catalytic activity">
    <reaction evidence="8 12 15">
        <text>Hydrolysis of proteins in presence of ATP.</text>
        <dbReference type="EC" id="3.4.21.53"/>
    </reaction>
</comment>
<evidence type="ECO:0000256" key="2">
    <source>
        <dbReference type="ARBA" id="ARBA00022741"/>
    </source>
</evidence>
<dbReference type="InterPro" id="IPR003593">
    <property type="entry name" value="AAA+_ATPase"/>
</dbReference>
<dbReference type="PRINTS" id="PR00830">
    <property type="entry name" value="ENDOLAPTASE"/>
</dbReference>
<dbReference type="SUPFAM" id="SSF88697">
    <property type="entry name" value="PUA domain-like"/>
    <property type="match status" value="1"/>
</dbReference>
<dbReference type="PROSITE" id="PS51786">
    <property type="entry name" value="LON_PROTEOLYTIC"/>
    <property type="match status" value="1"/>
</dbReference>
<dbReference type="Proteomes" id="UP000672038">
    <property type="component" value="Chromosome"/>
</dbReference>
<dbReference type="SMART" id="SM00382">
    <property type="entry name" value="AAA"/>
    <property type="match status" value="1"/>
</dbReference>
<evidence type="ECO:0000256" key="1">
    <source>
        <dbReference type="ARBA" id="ARBA00022670"/>
    </source>
</evidence>
<comment type="subcellular location">
    <subcellularLocation>
        <location evidence="12">Cytoplasm</location>
    </subcellularLocation>
</comment>
<dbReference type="Gene3D" id="1.20.58.1480">
    <property type="match status" value="1"/>
</dbReference>
<dbReference type="InterPro" id="IPR014721">
    <property type="entry name" value="Ribsml_uS5_D2-typ_fold_subgr"/>
</dbReference>
<reference evidence="19" key="1">
    <citation type="submission" date="2020-06" db="EMBL/GenBank/DDBJ databases">
        <title>Complete genome sequence of Candidatus Phytoplasma luffae NCHU2019.</title>
        <authorList>
            <person name="Cho S.-T."/>
            <person name="Tan C.-M."/>
            <person name="Li J.-R."/>
            <person name="Chien Y.-Y."/>
            <person name="Chiu Y.-C."/>
            <person name="Yang J.-Y."/>
            <person name="Kuo C.-H."/>
        </authorList>
    </citation>
    <scope>NUCLEOTIDE SEQUENCE</scope>
    <source>
        <strain evidence="19">NCHU2019</strain>
    </source>
</reference>
<evidence type="ECO:0000313" key="20">
    <source>
        <dbReference type="Proteomes" id="UP000672038"/>
    </source>
</evidence>
<evidence type="ECO:0000256" key="10">
    <source>
        <dbReference type="ARBA" id="ARBA00066743"/>
    </source>
</evidence>
<evidence type="ECO:0000256" key="3">
    <source>
        <dbReference type="ARBA" id="ARBA00022801"/>
    </source>
</evidence>
<dbReference type="InterPro" id="IPR008269">
    <property type="entry name" value="Lon_proteolytic"/>
</dbReference>
<feature type="domain" description="Lon proteolytic" evidence="17">
    <location>
        <begin position="601"/>
        <end position="782"/>
    </location>
</feature>
<dbReference type="GO" id="GO:0005737">
    <property type="term" value="C:cytoplasm"/>
    <property type="evidence" value="ECO:0007669"/>
    <property type="project" value="UniProtKB-SubCell"/>
</dbReference>
<name>A0A975ILR0_LOWBP</name>
<keyword evidence="1 12" id="KW-0645">Protease</keyword>
<evidence type="ECO:0000256" key="13">
    <source>
        <dbReference type="PIRSR" id="PIRSR001174-1"/>
    </source>
</evidence>
<evidence type="ECO:0000256" key="12">
    <source>
        <dbReference type="PIRNR" id="PIRNR001174"/>
    </source>
</evidence>
<dbReference type="SUPFAM" id="SSF52540">
    <property type="entry name" value="P-loop containing nucleoside triphosphate hydrolases"/>
    <property type="match status" value="1"/>
</dbReference>
<evidence type="ECO:0000256" key="9">
    <source>
        <dbReference type="ARBA" id="ARBA00053875"/>
    </source>
</evidence>
<dbReference type="NCBIfam" id="TIGR00763">
    <property type="entry name" value="lon"/>
    <property type="match status" value="1"/>
</dbReference>
<dbReference type="InterPro" id="IPR004815">
    <property type="entry name" value="Lon_bac/euk-typ"/>
</dbReference>
<evidence type="ECO:0000259" key="17">
    <source>
        <dbReference type="PROSITE" id="PS51786"/>
    </source>
</evidence>
<evidence type="ECO:0000256" key="5">
    <source>
        <dbReference type="ARBA" id="ARBA00022840"/>
    </source>
</evidence>
<dbReference type="InterPro" id="IPR054594">
    <property type="entry name" value="Lon_lid"/>
</dbReference>
<dbReference type="PANTHER" id="PTHR10046">
    <property type="entry name" value="ATP DEPENDENT LON PROTEASE FAMILY MEMBER"/>
    <property type="match status" value="1"/>
</dbReference>
<dbReference type="InterPro" id="IPR020568">
    <property type="entry name" value="Ribosomal_Su5_D2-typ_SF"/>
</dbReference>
<dbReference type="SMART" id="SM00464">
    <property type="entry name" value="LON"/>
    <property type="match status" value="1"/>
</dbReference>
<dbReference type="PROSITE" id="PS51787">
    <property type="entry name" value="LON_N"/>
    <property type="match status" value="1"/>
</dbReference>